<feature type="domain" description="DUF6546" evidence="1">
    <location>
        <begin position="284"/>
        <end position="468"/>
    </location>
</feature>
<name>A0AAJ0A762_9PEZI</name>
<evidence type="ECO:0000313" key="2">
    <source>
        <dbReference type="EMBL" id="KAK1655795.1"/>
    </source>
</evidence>
<dbReference type="EMBL" id="JAHMHQ010000001">
    <property type="protein sequence ID" value="KAK1655795.1"/>
    <property type="molecule type" value="Genomic_DNA"/>
</dbReference>
<dbReference type="Pfam" id="PF20183">
    <property type="entry name" value="DUF6546"/>
    <property type="match status" value="1"/>
</dbReference>
<proteinExistence type="predicted"/>
<comment type="caution">
    <text evidence="2">The sequence shown here is derived from an EMBL/GenBank/DDBJ whole genome shotgun (WGS) entry which is preliminary data.</text>
</comment>
<dbReference type="GeneID" id="85478059"/>
<organism evidence="2 3">
    <name type="scientific">Colletotrichum phormii</name>
    <dbReference type="NCBI Taxonomy" id="359342"/>
    <lineage>
        <taxon>Eukaryota</taxon>
        <taxon>Fungi</taxon>
        <taxon>Dikarya</taxon>
        <taxon>Ascomycota</taxon>
        <taxon>Pezizomycotina</taxon>
        <taxon>Sordariomycetes</taxon>
        <taxon>Hypocreomycetidae</taxon>
        <taxon>Glomerellales</taxon>
        <taxon>Glomerellaceae</taxon>
        <taxon>Colletotrichum</taxon>
        <taxon>Colletotrichum acutatum species complex</taxon>
    </lineage>
</organism>
<dbReference type="RefSeq" id="XP_060451839.1">
    <property type="nucleotide sequence ID" value="XM_060593197.1"/>
</dbReference>
<dbReference type="InterPro" id="IPR046676">
    <property type="entry name" value="DUF6546"/>
</dbReference>
<gene>
    <name evidence="2" type="ORF">BDP81DRAFT_456634</name>
</gene>
<dbReference type="AlphaFoldDB" id="A0AAJ0A762"/>
<dbReference type="Proteomes" id="UP001243989">
    <property type="component" value="Unassembled WGS sequence"/>
</dbReference>
<evidence type="ECO:0000259" key="1">
    <source>
        <dbReference type="Pfam" id="PF20183"/>
    </source>
</evidence>
<protein>
    <recommendedName>
        <fullName evidence="1">DUF6546 domain-containing protein</fullName>
    </recommendedName>
</protein>
<sequence length="490" mass="56021">MSSTSHSKKQWDPRWDGLPRKIRLLITQYLIQDGCPLAPLATVSREMQTDIERHNFAWIRLTPSRLASFRAMIQRTRGLVGYIWFCLELDDTSDEFTEGCEISGTDKCPITASFQDLFSVLGEWEPHGDLTLDISLYSTSDSDIVGHAIEKASRKYHDPKHGWLNGSRHLASPPWALRKLFHLIMEQGPHDSDQGELDWWDQLPSVPAVTSLLLRQQNRRRWKPVSLAHMFAQFPRLQELHYEPWREWEDWTQDPTDREYKHLFESIQRSNKSLRKLYPANMRPYGNYGGFLAGTHAFREPVRAVGQMIALASLKLEHLAASYITDTSHFFEIRSEWAWPNLKSLTLTAKILTPDKVDSTGIGALLLAAAAAAEKMPRLETMDIWNGRKGLAALFRYQVFRNEGEAVLTWRGTLDLAMEPAVIQAWQVVTKQYDISRLDVVVERLYGAIIRSHGDAIQHLGLSSQVIRPVSLQQIRINQKALEGVATVES</sequence>
<accession>A0AAJ0A762</accession>
<keyword evidence="3" id="KW-1185">Reference proteome</keyword>
<reference evidence="2" key="1">
    <citation type="submission" date="2021-06" db="EMBL/GenBank/DDBJ databases">
        <title>Comparative genomics, transcriptomics and evolutionary studies reveal genomic signatures of adaptation to plant cell wall in hemibiotrophic fungi.</title>
        <authorList>
            <consortium name="DOE Joint Genome Institute"/>
            <person name="Baroncelli R."/>
            <person name="Diaz J.F."/>
            <person name="Benocci T."/>
            <person name="Peng M."/>
            <person name="Battaglia E."/>
            <person name="Haridas S."/>
            <person name="Andreopoulos W."/>
            <person name="Labutti K."/>
            <person name="Pangilinan J."/>
            <person name="Floch G.L."/>
            <person name="Makela M.R."/>
            <person name="Henrissat B."/>
            <person name="Grigoriev I.V."/>
            <person name="Crouch J.A."/>
            <person name="De Vries R.P."/>
            <person name="Sukno S.A."/>
            <person name="Thon M.R."/>
        </authorList>
    </citation>
    <scope>NUCLEOTIDE SEQUENCE</scope>
    <source>
        <strain evidence="2">CBS 102054</strain>
    </source>
</reference>
<evidence type="ECO:0000313" key="3">
    <source>
        <dbReference type="Proteomes" id="UP001243989"/>
    </source>
</evidence>